<dbReference type="Gene3D" id="1.20.1250.20">
    <property type="entry name" value="MFS general substrate transporter like domains"/>
    <property type="match status" value="1"/>
</dbReference>
<keyword evidence="6 8" id="KW-0472">Membrane</keyword>
<dbReference type="Proteomes" id="UP000243719">
    <property type="component" value="Unassembled WGS sequence"/>
</dbReference>
<comment type="similarity">
    <text evidence="2">Belongs to the major facilitator superfamily. Sugar transporter (TC 2.A.1.1) family.</text>
</comment>
<feature type="transmembrane region" description="Helical" evidence="8">
    <location>
        <begin position="388"/>
        <end position="404"/>
    </location>
</feature>
<dbReference type="Pfam" id="PF00083">
    <property type="entry name" value="Sugar_tr"/>
    <property type="match status" value="1"/>
</dbReference>
<dbReference type="GO" id="GO:0022857">
    <property type="term" value="F:transmembrane transporter activity"/>
    <property type="evidence" value="ECO:0007669"/>
    <property type="project" value="InterPro"/>
</dbReference>
<keyword evidence="3" id="KW-0813">Transport</keyword>
<dbReference type="AlphaFoldDB" id="A0A1H2PPZ1"/>
<feature type="transmembrane region" description="Helical" evidence="8">
    <location>
        <begin position="361"/>
        <end position="381"/>
    </location>
</feature>
<dbReference type="PROSITE" id="PS00217">
    <property type="entry name" value="SUGAR_TRANSPORT_2"/>
    <property type="match status" value="1"/>
</dbReference>
<feature type="transmembrane region" description="Helical" evidence="8">
    <location>
        <begin position="208"/>
        <end position="229"/>
    </location>
</feature>
<dbReference type="InterPro" id="IPR005829">
    <property type="entry name" value="Sugar_transporter_CS"/>
</dbReference>
<feature type="transmembrane region" description="Helical" evidence="8">
    <location>
        <begin position="118"/>
        <end position="142"/>
    </location>
</feature>
<evidence type="ECO:0000256" key="4">
    <source>
        <dbReference type="ARBA" id="ARBA00022692"/>
    </source>
</evidence>
<evidence type="ECO:0000256" key="7">
    <source>
        <dbReference type="SAM" id="MobiDB-lite"/>
    </source>
</evidence>
<evidence type="ECO:0000313" key="11">
    <source>
        <dbReference type="Proteomes" id="UP000243719"/>
    </source>
</evidence>
<dbReference type="InterPro" id="IPR020846">
    <property type="entry name" value="MFS_dom"/>
</dbReference>
<name>A0A1H2PPZ1_9BURK</name>
<accession>A0A1H2PPZ1</accession>
<feature type="transmembrane region" description="Helical" evidence="8">
    <location>
        <begin position="477"/>
        <end position="496"/>
    </location>
</feature>
<feature type="region of interest" description="Disordered" evidence="7">
    <location>
        <begin position="1"/>
        <end position="47"/>
    </location>
</feature>
<evidence type="ECO:0000256" key="8">
    <source>
        <dbReference type="SAM" id="Phobius"/>
    </source>
</evidence>
<dbReference type="SUPFAM" id="SSF103473">
    <property type="entry name" value="MFS general substrate transporter"/>
    <property type="match status" value="1"/>
</dbReference>
<keyword evidence="11" id="KW-1185">Reference proteome</keyword>
<dbReference type="GO" id="GO:0016020">
    <property type="term" value="C:membrane"/>
    <property type="evidence" value="ECO:0007669"/>
    <property type="project" value="UniProtKB-SubCell"/>
</dbReference>
<dbReference type="CDD" id="cd17316">
    <property type="entry name" value="MFS_SV2_like"/>
    <property type="match status" value="1"/>
</dbReference>
<evidence type="ECO:0000256" key="3">
    <source>
        <dbReference type="ARBA" id="ARBA00022448"/>
    </source>
</evidence>
<dbReference type="InterPro" id="IPR005828">
    <property type="entry name" value="MFS_sugar_transport-like"/>
</dbReference>
<proteinExistence type="inferred from homology"/>
<dbReference type="InterPro" id="IPR036259">
    <property type="entry name" value="MFS_trans_sf"/>
</dbReference>
<feature type="transmembrane region" description="Helical" evidence="8">
    <location>
        <begin position="324"/>
        <end position="341"/>
    </location>
</feature>
<feature type="transmembrane region" description="Helical" evidence="8">
    <location>
        <begin position="179"/>
        <end position="196"/>
    </location>
</feature>
<feature type="compositionally biased region" description="Polar residues" evidence="7">
    <location>
        <begin position="1"/>
        <end position="34"/>
    </location>
</feature>
<dbReference type="PANTHER" id="PTHR23511">
    <property type="entry name" value="SYNAPTIC VESICLE GLYCOPROTEIN 2"/>
    <property type="match status" value="1"/>
</dbReference>
<dbReference type="STRING" id="1770053.SAMN05216551_106135"/>
<gene>
    <name evidence="10" type="ORF">SAMN05216551_106135</name>
</gene>
<sequence>MQSPSNRTLSATLGAPASSTQRVADTLSNPNRASDASAKNDARPSQAGAATAAMTSAEAISARLDRLPATKTIWRFVGLLSLGLYFELYDLMFSGFIAPGLVRSGILTSTTHGLFGTTGIASFIAALFAGLFVGTAGCGFLADRFGRRAIFTYSLLWYTAANIVMAFQTDAFSLNLWRFLAGIGIGVETVTISSYISELVPKHLRGRASACSQAVGFCAVPTVAFLSWSLVPHDYFGIAGWRCVVLLGVVGALFVWWIRLHLPESPRWLAQQGRIAEADAVLQRIEAAVERESGRPLPTPAAPERVSPRTRLRELWVAPYRQRVLMLIVFHVFQTMGYYGFANWIPTLLVRQGVTVTSSLMYAAIIAIAAPVGPLLGMLIADRLERKTVIVVMAGLNVLCGLAFSQARDATLLTTLGVCLLLAGNTISYTYHAYQTELFPTGLRVRAVGFVYSFSRVSAMFSAFVIAAILKHFGVDGVFVFISGAMLIVMLTVGVLGPRTRDVALEDISAR</sequence>
<evidence type="ECO:0000256" key="1">
    <source>
        <dbReference type="ARBA" id="ARBA00004141"/>
    </source>
</evidence>
<evidence type="ECO:0000256" key="5">
    <source>
        <dbReference type="ARBA" id="ARBA00022989"/>
    </source>
</evidence>
<evidence type="ECO:0000256" key="6">
    <source>
        <dbReference type="ARBA" id="ARBA00023136"/>
    </source>
</evidence>
<dbReference type="PROSITE" id="PS50850">
    <property type="entry name" value="MFS"/>
    <property type="match status" value="1"/>
</dbReference>
<comment type="subcellular location">
    <subcellularLocation>
        <location evidence="1">Membrane</location>
        <topology evidence="1">Multi-pass membrane protein</topology>
    </subcellularLocation>
</comment>
<feature type="transmembrane region" description="Helical" evidence="8">
    <location>
        <begin position="149"/>
        <end position="167"/>
    </location>
</feature>
<organism evidence="10 11">
    <name type="scientific">Chitinasiproducens palmae</name>
    <dbReference type="NCBI Taxonomy" id="1770053"/>
    <lineage>
        <taxon>Bacteria</taxon>
        <taxon>Pseudomonadati</taxon>
        <taxon>Pseudomonadota</taxon>
        <taxon>Betaproteobacteria</taxon>
        <taxon>Burkholderiales</taxon>
        <taxon>Burkholderiaceae</taxon>
        <taxon>Chitinasiproducens</taxon>
    </lineage>
</organism>
<feature type="transmembrane region" description="Helical" evidence="8">
    <location>
        <begin position="235"/>
        <end position="258"/>
    </location>
</feature>
<dbReference type="RefSeq" id="WP_235837911.1">
    <property type="nucleotide sequence ID" value="NZ_FNLO01000006.1"/>
</dbReference>
<feature type="transmembrane region" description="Helical" evidence="8">
    <location>
        <begin position="73"/>
        <end position="98"/>
    </location>
</feature>
<evidence type="ECO:0000313" key="10">
    <source>
        <dbReference type="EMBL" id="SDV48877.1"/>
    </source>
</evidence>
<feature type="domain" description="Major facilitator superfamily (MFS) profile" evidence="9">
    <location>
        <begin position="76"/>
        <end position="501"/>
    </location>
</feature>
<dbReference type="PANTHER" id="PTHR23511:SF34">
    <property type="entry name" value="SYNAPTIC VESICLE GLYCOPROTEIN 2"/>
    <property type="match status" value="1"/>
</dbReference>
<feature type="transmembrane region" description="Helical" evidence="8">
    <location>
        <begin position="450"/>
        <end position="471"/>
    </location>
</feature>
<protein>
    <submittedName>
        <fullName evidence="10">MFS transporter, putative metabolite:H+ symporter</fullName>
    </submittedName>
</protein>
<feature type="transmembrane region" description="Helical" evidence="8">
    <location>
        <begin position="410"/>
        <end position="429"/>
    </location>
</feature>
<dbReference type="EMBL" id="FNLO01000006">
    <property type="protein sequence ID" value="SDV48877.1"/>
    <property type="molecule type" value="Genomic_DNA"/>
</dbReference>
<keyword evidence="4 8" id="KW-0812">Transmembrane</keyword>
<reference evidence="11" key="1">
    <citation type="submission" date="2016-09" db="EMBL/GenBank/DDBJ databases">
        <authorList>
            <person name="Varghese N."/>
            <person name="Submissions S."/>
        </authorList>
    </citation>
    <scope>NUCLEOTIDE SEQUENCE [LARGE SCALE GENOMIC DNA]</scope>
    <source>
        <strain evidence="11">JS23</strain>
    </source>
</reference>
<evidence type="ECO:0000256" key="2">
    <source>
        <dbReference type="ARBA" id="ARBA00010992"/>
    </source>
</evidence>
<keyword evidence="5 8" id="KW-1133">Transmembrane helix</keyword>
<evidence type="ECO:0000259" key="9">
    <source>
        <dbReference type="PROSITE" id="PS50850"/>
    </source>
</evidence>